<dbReference type="KEGG" id="hhy:Halhy_2941"/>
<dbReference type="PANTHER" id="PTHR43798:SF33">
    <property type="entry name" value="HYDROLASE, PUTATIVE (AFU_ORTHOLOGUE AFUA_2G14860)-RELATED"/>
    <property type="match status" value="1"/>
</dbReference>
<reference evidence="2 3" key="1">
    <citation type="journal article" date="2011" name="Stand. Genomic Sci.">
        <title>Complete genome sequence of Haliscomenobacter hydrossis type strain (O).</title>
        <authorList>
            <consortium name="US DOE Joint Genome Institute (JGI-PGF)"/>
            <person name="Daligault H."/>
            <person name="Lapidus A."/>
            <person name="Zeytun A."/>
            <person name="Nolan M."/>
            <person name="Lucas S."/>
            <person name="Del Rio T.G."/>
            <person name="Tice H."/>
            <person name="Cheng J.F."/>
            <person name="Tapia R."/>
            <person name="Han C."/>
            <person name="Goodwin L."/>
            <person name="Pitluck S."/>
            <person name="Liolios K."/>
            <person name="Pagani I."/>
            <person name="Ivanova N."/>
            <person name="Huntemann M."/>
            <person name="Mavromatis K."/>
            <person name="Mikhailova N."/>
            <person name="Pati A."/>
            <person name="Chen A."/>
            <person name="Palaniappan K."/>
            <person name="Land M."/>
            <person name="Hauser L."/>
            <person name="Brambilla E.M."/>
            <person name="Rohde M."/>
            <person name="Verbarg S."/>
            <person name="Goker M."/>
            <person name="Bristow J."/>
            <person name="Eisen J.A."/>
            <person name="Markowitz V."/>
            <person name="Hugenholtz P."/>
            <person name="Kyrpides N.C."/>
            <person name="Klenk H.P."/>
            <person name="Woyke T."/>
        </authorList>
    </citation>
    <scope>NUCLEOTIDE SEQUENCE [LARGE SCALE GENOMIC DNA]</scope>
    <source>
        <strain evidence="3">ATCC 27775 / DSM 1100 / LMG 10767 / O</strain>
    </source>
</reference>
<dbReference type="Gene3D" id="3.40.50.1820">
    <property type="entry name" value="alpha/beta hydrolase"/>
    <property type="match status" value="1"/>
</dbReference>
<name>F4L5E1_HALH1</name>
<reference key="2">
    <citation type="submission" date="2011-04" db="EMBL/GenBank/DDBJ databases">
        <title>Complete sequence of chromosome of Haliscomenobacter hydrossis DSM 1100.</title>
        <authorList>
            <consortium name="US DOE Joint Genome Institute (JGI-PGF)"/>
            <person name="Lucas S."/>
            <person name="Han J."/>
            <person name="Lapidus A."/>
            <person name="Bruce D."/>
            <person name="Goodwin L."/>
            <person name="Pitluck S."/>
            <person name="Peters L."/>
            <person name="Kyrpides N."/>
            <person name="Mavromatis K."/>
            <person name="Ivanova N."/>
            <person name="Ovchinnikova G."/>
            <person name="Pagani I."/>
            <person name="Daligault H."/>
            <person name="Detter J.C."/>
            <person name="Han C."/>
            <person name="Land M."/>
            <person name="Hauser L."/>
            <person name="Markowitz V."/>
            <person name="Cheng J.-F."/>
            <person name="Hugenholtz P."/>
            <person name="Woyke T."/>
            <person name="Wu D."/>
            <person name="Verbarg S."/>
            <person name="Frueling A."/>
            <person name="Brambilla E."/>
            <person name="Klenk H.-P."/>
            <person name="Eisen J.A."/>
        </authorList>
    </citation>
    <scope>NUCLEOTIDE SEQUENCE</scope>
    <source>
        <strain>DSM 1100</strain>
    </source>
</reference>
<dbReference type="RefSeq" id="WP_013765348.1">
    <property type="nucleotide sequence ID" value="NC_015510.1"/>
</dbReference>
<dbReference type="InterPro" id="IPR050266">
    <property type="entry name" value="AB_hydrolase_sf"/>
</dbReference>
<dbReference type="eggNOG" id="COG0596">
    <property type="taxonomic scope" value="Bacteria"/>
</dbReference>
<evidence type="ECO:0000313" key="2">
    <source>
        <dbReference type="EMBL" id="AEE50805.1"/>
    </source>
</evidence>
<dbReference type="SUPFAM" id="SSF53474">
    <property type="entry name" value="alpha/beta-Hydrolases"/>
    <property type="match status" value="1"/>
</dbReference>
<dbReference type="InterPro" id="IPR029058">
    <property type="entry name" value="AB_hydrolase_fold"/>
</dbReference>
<dbReference type="GO" id="GO:0016020">
    <property type="term" value="C:membrane"/>
    <property type="evidence" value="ECO:0007669"/>
    <property type="project" value="TreeGrafter"/>
</dbReference>
<keyword evidence="2" id="KW-0378">Hydrolase</keyword>
<gene>
    <name evidence="2" type="ordered locus">Halhy_2941</name>
</gene>
<feature type="domain" description="AB hydrolase-1" evidence="1">
    <location>
        <begin position="28"/>
        <end position="254"/>
    </location>
</feature>
<evidence type="ECO:0000259" key="1">
    <source>
        <dbReference type="Pfam" id="PF00561"/>
    </source>
</evidence>
<dbReference type="Proteomes" id="UP000008461">
    <property type="component" value="Chromosome"/>
</dbReference>
<dbReference type="GO" id="GO:0016787">
    <property type="term" value="F:hydrolase activity"/>
    <property type="evidence" value="ECO:0007669"/>
    <property type="project" value="UniProtKB-KW"/>
</dbReference>
<proteinExistence type="predicted"/>
<evidence type="ECO:0000313" key="3">
    <source>
        <dbReference type="Proteomes" id="UP000008461"/>
    </source>
</evidence>
<protein>
    <submittedName>
        <fullName evidence="2">Alpha/beta hydrolase fold protein</fullName>
    </submittedName>
</protein>
<sequence length="270" mass="30261">MQKNVLQLSGGQLHYHQYGTGSRLWIAFHGFAREGRSFASLAHFLPENTCLIALDLPWHGSSEWRETSFSLADIAQGIDQLLRLKQQTHYTALGFSFGARLCLALAKAEAQRWERLILLAPDGLPRGGWYQFVDQAPLGFKKQVVRLFAHAQVLLRLASTLYNWKLLDGLSYRFLRLHLQSESSCKRLAGIWISAAAFPALRKSCQQVAATPHLPVQLVTGNEDSVIPQTAFAHLAQLIPQLQWTKLARADHDLLSAAVLTQWGNIIQES</sequence>
<dbReference type="AlphaFoldDB" id="F4L5E1"/>
<accession>F4L5E1</accession>
<dbReference type="EMBL" id="CP002691">
    <property type="protein sequence ID" value="AEE50805.1"/>
    <property type="molecule type" value="Genomic_DNA"/>
</dbReference>
<dbReference type="Pfam" id="PF00561">
    <property type="entry name" value="Abhydrolase_1"/>
    <property type="match status" value="1"/>
</dbReference>
<dbReference type="OrthoDB" id="975949at2"/>
<keyword evidence="3" id="KW-1185">Reference proteome</keyword>
<dbReference type="InterPro" id="IPR000073">
    <property type="entry name" value="AB_hydrolase_1"/>
</dbReference>
<organism evidence="2 3">
    <name type="scientific">Haliscomenobacter hydrossis (strain ATCC 27775 / DSM 1100 / LMG 10767 / O)</name>
    <dbReference type="NCBI Taxonomy" id="760192"/>
    <lineage>
        <taxon>Bacteria</taxon>
        <taxon>Pseudomonadati</taxon>
        <taxon>Bacteroidota</taxon>
        <taxon>Saprospiria</taxon>
        <taxon>Saprospirales</taxon>
        <taxon>Haliscomenobacteraceae</taxon>
        <taxon>Haliscomenobacter</taxon>
    </lineage>
</organism>
<dbReference type="STRING" id="760192.Halhy_2941"/>
<dbReference type="PANTHER" id="PTHR43798">
    <property type="entry name" value="MONOACYLGLYCEROL LIPASE"/>
    <property type="match status" value="1"/>
</dbReference>
<dbReference type="PRINTS" id="PR00111">
    <property type="entry name" value="ABHYDROLASE"/>
</dbReference>
<dbReference type="HOGENOM" id="CLU_087225_0_0_10"/>